<keyword evidence="5" id="KW-1185">Reference proteome</keyword>
<dbReference type="PANTHER" id="PTHR43968:SF8">
    <property type="entry name" value="S-TRANSFERASE, PUTATIVE (AFU_ORTHOLOGUE AFUA_2G00590)-RELATED"/>
    <property type="match status" value="1"/>
</dbReference>
<sequence length="239" mass="26328">MASGENKLILYTNYTCTWANRANVALAELGVPFEQIIINVDGPRPAEFLKLNPRALVPVLIFNGEIIIESAIICQFLADVYPSHLCPPSTSTEGALRRARISYFTDAYWSKFHTTLFKLFEAPTDADAEKVIDEAVAGLLREVEPLLNDANPFFGGSDKLTLAEVIMGPFVIRAITLSKHGVYPKSLNAQIQEKTPNFHKWATAVSGHPSITSVFDESVIVARSVAKRERMRIAAGLPL</sequence>
<accession>M7SSF7</accession>
<dbReference type="InterPro" id="IPR010987">
    <property type="entry name" value="Glutathione-S-Trfase_C-like"/>
</dbReference>
<evidence type="ECO:0000259" key="2">
    <source>
        <dbReference type="PROSITE" id="PS50404"/>
    </source>
</evidence>
<dbReference type="InterPro" id="IPR036249">
    <property type="entry name" value="Thioredoxin-like_sf"/>
</dbReference>
<dbReference type="InterPro" id="IPR036282">
    <property type="entry name" value="Glutathione-S-Trfase_C_sf"/>
</dbReference>
<dbReference type="SFLD" id="SFLDS00019">
    <property type="entry name" value="Glutathione_Transferase_(cytos"/>
    <property type="match status" value="1"/>
</dbReference>
<dbReference type="EMBL" id="KB706510">
    <property type="protein sequence ID" value="EMR67152.1"/>
    <property type="molecule type" value="Genomic_DNA"/>
</dbReference>
<dbReference type="STRING" id="1287681.M7SSF7"/>
<dbReference type="Gene3D" id="3.40.30.10">
    <property type="entry name" value="Glutaredoxin"/>
    <property type="match status" value="1"/>
</dbReference>
<dbReference type="HOGENOM" id="CLU_074611_0_0_1"/>
<dbReference type="InterPro" id="IPR050983">
    <property type="entry name" value="GST_Omega/HSP26"/>
</dbReference>
<feature type="domain" description="GST N-terminal" evidence="2">
    <location>
        <begin position="6"/>
        <end position="85"/>
    </location>
</feature>
<dbReference type="InterPro" id="IPR040079">
    <property type="entry name" value="Glutathione_S-Trfase"/>
</dbReference>
<dbReference type="Pfam" id="PF13409">
    <property type="entry name" value="GST_N_2"/>
    <property type="match status" value="1"/>
</dbReference>
<evidence type="ECO:0000259" key="3">
    <source>
        <dbReference type="PROSITE" id="PS50405"/>
    </source>
</evidence>
<name>M7SSF7_EUTLA</name>
<dbReference type="OMA" id="FFFRGER"/>
<dbReference type="Gene3D" id="1.20.1050.10">
    <property type="match status" value="1"/>
</dbReference>
<evidence type="ECO:0000313" key="5">
    <source>
        <dbReference type="Proteomes" id="UP000012174"/>
    </source>
</evidence>
<gene>
    <name evidence="4" type="ORF">UCREL1_5851</name>
</gene>
<dbReference type="PANTHER" id="PTHR43968">
    <property type="match status" value="1"/>
</dbReference>
<feature type="domain" description="GST C-terminal" evidence="3">
    <location>
        <begin position="94"/>
        <end position="237"/>
    </location>
</feature>
<dbReference type="KEGG" id="ela:UCREL1_5851"/>
<dbReference type="AlphaFoldDB" id="M7SSF7"/>
<dbReference type="SUPFAM" id="SSF52833">
    <property type="entry name" value="Thioredoxin-like"/>
    <property type="match status" value="1"/>
</dbReference>
<organism evidence="4 5">
    <name type="scientific">Eutypa lata (strain UCR-EL1)</name>
    <name type="common">Grapevine dieback disease fungus</name>
    <name type="synonym">Eutypa armeniacae</name>
    <dbReference type="NCBI Taxonomy" id="1287681"/>
    <lineage>
        <taxon>Eukaryota</taxon>
        <taxon>Fungi</taxon>
        <taxon>Dikarya</taxon>
        <taxon>Ascomycota</taxon>
        <taxon>Pezizomycotina</taxon>
        <taxon>Sordariomycetes</taxon>
        <taxon>Xylariomycetidae</taxon>
        <taxon>Xylariales</taxon>
        <taxon>Diatrypaceae</taxon>
        <taxon>Eutypa</taxon>
    </lineage>
</organism>
<dbReference type="SFLD" id="SFLDG00358">
    <property type="entry name" value="Main_(cytGST)"/>
    <property type="match status" value="1"/>
</dbReference>
<dbReference type="CDD" id="cd00570">
    <property type="entry name" value="GST_N_family"/>
    <property type="match status" value="1"/>
</dbReference>
<protein>
    <submittedName>
        <fullName evidence="4">Putative glutathione s-transferase domain-containing protein</fullName>
    </submittedName>
</protein>
<dbReference type="InterPro" id="IPR004045">
    <property type="entry name" value="Glutathione_S-Trfase_N"/>
</dbReference>
<evidence type="ECO:0000313" key="4">
    <source>
        <dbReference type="EMBL" id="EMR67152.1"/>
    </source>
</evidence>
<dbReference type="PROSITE" id="PS50404">
    <property type="entry name" value="GST_NTER"/>
    <property type="match status" value="1"/>
</dbReference>
<dbReference type="PROSITE" id="PS50405">
    <property type="entry name" value="GST_CTER"/>
    <property type="match status" value="1"/>
</dbReference>
<dbReference type="Proteomes" id="UP000012174">
    <property type="component" value="Unassembled WGS sequence"/>
</dbReference>
<dbReference type="CDD" id="cd00299">
    <property type="entry name" value="GST_C_family"/>
    <property type="match status" value="1"/>
</dbReference>
<comment type="similarity">
    <text evidence="1">Belongs to the GST superfamily.</text>
</comment>
<dbReference type="PROSITE" id="PS51354">
    <property type="entry name" value="GLUTAREDOXIN_2"/>
    <property type="match status" value="1"/>
</dbReference>
<dbReference type="eggNOG" id="KOG0406">
    <property type="taxonomic scope" value="Eukaryota"/>
</dbReference>
<proteinExistence type="inferred from homology"/>
<dbReference type="OrthoDB" id="202840at2759"/>
<reference evidence="5" key="1">
    <citation type="journal article" date="2013" name="Genome Announc.">
        <title>Draft genome sequence of the grapevine dieback fungus Eutypa lata UCR-EL1.</title>
        <authorList>
            <person name="Blanco-Ulate B."/>
            <person name="Rolshausen P.E."/>
            <person name="Cantu D."/>
        </authorList>
    </citation>
    <scope>NUCLEOTIDE SEQUENCE [LARGE SCALE GENOMIC DNA]</scope>
    <source>
        <strain evidence="5">UCR-EL1</strain>
    </source>
</reference>
<dbReference type="GO" id="GO:0005737">
    <property type="term" value="C:cytoplasm"/>
    <property type="evidence" value="ECO:0007669"/>
    <property type="project" value="TreeGrafter"/>
</dbReference>
<dbReference type="SUPFAM" id="SSF47616">
    <property type="entry name" value="GST C-terminal domain-like"/>
    <property type="match status" value="1"/>
</dbReference>
<dbReference type="GO" id="GO:0016740">
    <property type="term" value="F:transferase activity"/>
    <property type="evidence" value="ECO:0007669"/>
    <property type="project" value="UniProtKB-KW"/>
</dbReference>
<evidence type="ECO:0000256" key="1">
    <source>
        <dbReference type="ARBA" id="ARBA00007409"/>
    </source>
</evidence>
<keyword evidence="4" id="KW-0808">Transferase</keyword>